<evidence type="ECO:0000313" key="3">
    <source>
        <dbReference type="Proteomes" id="UP000035680"/>
    </source>
</evidence>
<proteinExistence type="predicted"/>
<protein>
    <submittedName>
        <fullName evidence="4">Ricin B-type lectin domain-containing protein</fullName>
    </submittedName>
</protein>
<dbReference type="WBParaSite" id="SVE_0086400.1">
    <property type="protein sequence ID" value="SVE_0086400.1"/>
    <property type="gene ID" value="SVE_0086400"/>
</dbReference>
<feature type="compositionally biased region" description="Basic and acidic residues" evidence="1">
    <location>
        <begin position="219"/>
        <end position="231"/>
    </location>
</feature>
<keyword evidence="3" id="KW-1185">Reference proteome</keyword>
<reference evidence="4" key="2">
    <citation type="submission" date="2015-08" db="UniProtKB">
        <authorList>
            <consortium name="WormBaseParasite"/>
        </authorList>
    </citation>
    <scope>IDENTIFICATION</scope>
</reference>
<feature type="signal peptide" evidence="2">
    <location>
        <begin position="1"/>
        <end position="20"/>
    </location>
</feature>
<keyword evidence="2" id="KW-0732">Signal</keyword>
<accession>A0A0K0EWG3</accession>
<evidence type="ECO:0000256" key="2">
    <source>
        <dbReference type="SAM" id="SignalP"/>
    </source>
</evidence>
<dbReference type="AlphaFoldDB" id="A0A0K0EWG3"/>
<feature type="region of interest" description="Disordered" evidence="1">
    <location>
        <begin position="194"/>
        <end position="231"/>
    </location>
</feature>
<dbReference type="Proteomes" id="UP000035680">
    <property type="component" value="Unassembled WGS sequence"/>
</dbReference>
<organism evidence="3 4">
    <name type="scientific">Strongyloides venezuelensis</name>
    <name type="common">Threadworm</name>
    <dbReference type="NCBI Taxonomy" id="75913"/>
    <lineage>
        <taxon>Eukaryota</taxon>
        <taxon>Metazoa</taxon>
        <taxon>Ecdysozoa</taxon>
        <taxon>Nematoda</taxon>
        <taxon>Chromadorea</taxon>
        <taxon>Rhabditida</taxon>
        <taxon>Tylenchina</taxon>
        <taxon>Panagrolaimomorpha</taxon>
        <taxon>Strongyloidoidea</taxon>
        <taxon>Strongyloididae</taxon>
        <taxon>Strongyloides</taxon>
    </lineage>
</organism>
<sequence length="255" mass="29409">MEKVLQLVWILALYSITVNSFDIEKLFDNLNSYRSEDFARPIKTHVVKWKTDVIAVKCYNSQLNKQVNYNGVQKNFSYDPNKLKDNKRITIDLIDSKFFWIVSKISKSGNQEIHCGTLRVNSNVHKLIYKYTISDENSTNKLKKWEDNSATNQNSYFYAYSKSKGLRNYNDLVEIAEDDIVYVFKIDNQTPDQVLEPDSIMENPPPPTTPLPSDSTTPEAEKITTEDDKKNSTGTIGIFPSIIFSIMFIINKIIH</sequence>
<name>A0A0K0EWG3_STRVS</name>
<reference evidence="3" key="1">
    <citation type="submission" date="2014-07" db="EMBL/GenBank/DDBJ databases">
        <authorList>
            <person name="Martin A.A"/>
            <person name="De Silva N."/>
        </authorList>
    </citation>
    <scope>NUCLEOTIDE SEQUENCE</scope>
</reference>
<evidence type="ECO:0000313" key="4">
    <source>
        <dbReference type="WBParaSite" id="SVE_0086400.1"/>
    </source>
</evidence>
<feature type="chain" id="PRO_5005328939" evidence="2">
    <location>
        <begin position="21"/>
        <end position="255"/>
    </location>
</feature>
<evidence type="ECO:0000256" key="1">
    <source>
        <dbReference type="SAM" id="MobiDB-lite"/>
    </source>
</evidence>